<evidence type="ECO:0000313" key="3">
    <source>
        <dbReference type="EMBL" id="OAT55097.1"/>
    </source>
</evidence>
<evidence type="ECO:0000313" key="4">
    <source>
        <dbReference type="Proteomes" id="UP000078386"/>
    </source>
</evidence>
<feature type="transmembrane region" description="Helical" evidence="2">
    <location>
        <begin position="309"/>
        <end position="332"/>
    </location>
</feature>
<dbReference type="RefSeq" id="WP_064543465.1">
    <property type="nucleotide sequence ID" value="NZ_LXEU01000030.1"/>
</dbReference>
<feature type="transmembrane region" description="Helical" evidence="2">
    <location>
        <begin position="183"/>
        <end position="205"/>
    </location>
</feature>
<dbReference type="GO" id="GO:0006814">
    <property type="term" value="P:sodium ion transport"/>
    <property type="evidence" value="ECO:0007669"/>
    <property type="project" value="InterPro"/>
</dbReference>
<dbReference type="Proteomes" id="UP000078386">
    <property type="component" value="Unassembled WGS sequence"/>
</dbReference>
<name>A0A1B7K4L3_9ENTR</name>
<feature type="transmembrane region" description="Helical" evidence="2">
    <location>
        <begin position="372"/>
        <end position="392"/>
    </location>
</feature>
<proteinExistence type="inferred from homology"/>
<dbReference type="InterPro" id="IPR039672">
    <property type="entry name" value="MFS_2"/>
</dbReference>
<dbReference type="PANTHER" id="PTHR11328">
    <property type="entry name" value="MAJOR FACILITATOR SUPERFAMILY DOMAIN-CONTAINING PROTEIN"/>
    <property type="match status" value="1"/>
</dbReference>
<accession>A0A1B7K4L3</accession>
<dbReference type="Pfam" id="PF13347">
    <property type="entry name" value="MFS_2"/>
    <property type="match status" value="1"/>
</dbReference>
<feature type="transmembrane region" description="Helical" evidence="2">
    <location>
        <begin position="151"/>
        <end position="171"/>
    </location>
</feature>
<dbReference type="AlphaFoldDB" id="A0A1B7K4L3"/>
<feature type="transmembrane region" description="Helical" evidence="2">
    <location>
        <begin position="12"/>
        <end position="33"/>
    </location>
</feature>
<comment type="caution">
    <text evidence="3">The sequence shown here is derived from an EMBL/GenBank/DDBJ whole genome shotgun (WGS) entry which is preliminary data.</text>
</comment>
<feature type="transmembrane region" description="Helical" evidence="2">
    <location>
        <begin position="233"/>
        <end position="256"/>
    </location>
</feature>
<dbReference type="GO" id="GO:0005886">
    <property type="term" value="C:plasma membrane"/>
    <property type="evidence" value="ECO:0007669"/>
    <property type="project" value="TreeGrafter"/>
</dbReference>
<dbReference type="PATRIC" id="fig|1354264.4.peg.1329"/>
<dbReference type="Gene3D" id="1.20.1250.20">
    <property type="entry name" value="MFS general substrate transporter like domains"/>
    <property type="match status" value="1"/>
</dbReference>
<reference evidence="3 4" key="1">
    <citation type="submission" date="2016-04" db="EMBL/GenBank/DDBJ databases">
        <title>ATOL: Assembling a taxonomically balanced genome-scale reconstruction of the evolutionary history of the Enterobacteriaceae.</title>
        <authorList>
            <person name="Plunkett G.III."/>
            <person name="Neeno-Eckwall E.C."/>
            <person name="Glasner J.D."/>
            <person name="Perna N.T."/>
        </authorList>
    </citation>
    <scope>NUCLEOTIDE SEQUENCE [LARGE SCALE GENOMIC DNA]</scope>
    <source>
        <strain evidence="3 4">ATCC 51603</strain>
    </source>
</reference>
<keyword evidence="2" id="KW-1133">Transmembrane helix</keyword>
<evidence type="ECO:0000256" key="2">
    <source>
        <dbReference type="SAM" id="Phobius"/>
    </source>
</evidence>
<dbReference type="EMBL" id="LXEU01000030">
    <property type="protein sequence ID" value="OAT55097.1"/>
    <property type="molecule type" value="Genomic_DNA"/>
</dbReference>
<feature type="transmembrane region" description="Helical" evidence="2">
    <location>
        <begin position="268"/>
        <end position="288"/>
    </location>
</feature>
<dbReference type="PANTHER" id="PTHR11328:SF24">
    <property type="entry name" value="MAJOR FACILITATOR SUPERFAMILY (MFS) PROFILE DOMAIN-CONTAINING PROTEIN"/>
    <property type="match status" value="1"/>
</dbReference>
<gene>
    <name evidence="3" type="ORF">M989_01269</name>
</gene>
<feature type="transmembrane region" description="Helical" evidence="2">
    <location>
        <begin position="45"/>
        <end position="70"/>
    </location>
</feature>
<dbReference type="GO" id="GO:0008643">
    <property type="term" value="P:carbohydrate transport"/>
    <property type="evidence" value="ECO:0007669"/>
    <property type="project" value="InterPro"/>
</dbReference>
<evidence type="ECO:0000256" key="1">
    <source>
        <dbReference type="ARBA" id="ARBA00009617"/>
    </source>
</evidence>
<keyword evidence="2" id="KW-0812">Transmembrane</keyword>
<keyword evidence="4" id="KW-1185">Reference proteome</keyword>
<dbReference type="SUPFAM" id="SSF103473">
    <property type="entry name" value="MFS general substrate transporter"/>
    <property type="match status" value="1"/>
</dbReference>
<dbReference type="InterPro" id="IPR036259">
    <property type="entry name" value="MFS_trans_sf"/>
</dbReference>
<comment type="similarity">
    <text evidence="1">Belongs to the sodium:galactoside symporter (TC 2.A.2) family.</text>
</comment>
<feature type="transmembrane region" description="Helical" evidence="2">
    <location>
        <begin position="82"/>
        <end position="104"/>
    </location>
</feature>
<organism evidence="3 4">
    <name type="scientific">Kluyvera georgiana ATCC 51603</name>
    <dbReference type="NCBI Taxonomy" id="1354264"/>
    <lineage>
        <taxon>Bacteria</taxon>
        <taxon>Pseudomonadati</taxon>
        <taxon>Pseudomonadota</taxon>
        <taxon>Gammaproteobacteria</taxon>
        <taxon>Enterobacterales</taxon>
        <taxon>Enterobacteriaceae</taxon>
        <taxon>Kluyvera</taxon>
    </lineage>
</organism>
<protein>
    <submittedName>
        <fullName evidence="3">Xyloside transporter</fullName>
    </submittedName>
</protein>
<dbReference type="GO" id="GO:0015293">
    <property type="term" value="F:symporter activity"/>
    <property type="evidence" value="ECO:0007669"/>
    <property type="project" value="InterPro"/>
</dbReference>
<dbReference type="NCBIfam" id="TIGR00792">
    <property type="entry name" value="gph"/>
    <property type="match status" value="1"/>
</dbReference>
<keyword evidence="2" id="KW-0472">Membrane</keyword>
<dbReference type="InterPro" id="IPR001927">
    <property type="entry name" value="Na/Gal_symport"/>
</dbReference>
<sequence length="453" mass="50190">METKTASPWRLRLGFSVADISCNLVWQLISLYLMYFYTDIMKLPAYYIGIMFLITRLADGVTDVLMGILIDNTSTRWGRCRPWLAIGAIPFGLLCILAFYIPDFGTTGKLIWAFITYFLLSVMFTVVNIPYNAMLPFLSNDAHERTVLSSVRIMFSFIGSTIVSVATLPLVNWLGNGNQDRGFIYTATLFGVLSTFFLFVSFCNVKERYAITPEKMTLRRAWQGLKENTPWKVFAINILFMWGAFFLQSGALIYFFKYYVGNTALTSVAAGIASFVPLLGTLTVPFLAKRLRKIQVYQLACAVNLGGMVIMMLSGVNVWGLMSGAVLLALGFGQRNAIYFSMQADPVDYGEWKTGINTAGILTSVNGFIGKVAMAAAGALSGFMLSATGYVAEAQQSAAAIMAIKACYLWIPAGLIVVSMLWMGRFYTLDNQYEEIKKQLAEQKLLNAEGLGN</sequence>
<feature type="transmembrane region" description="Helical" evidence="2">
    <location>
        <begin position="399"/>
        <end position="423"/>
    </location>
</feature>
<feature type="transmembrane region" description="Helical" evidence="2">
    <location>
        <begin position="110"/>
        <end position="131"/>
    </location>
</feature>
<dbReference type="CDD" id="cd17332">
    <property type="entry name" value="MFS_MelB_like"/>
    <property type="match status" value="1"/>
</dbReference>